<dbReference type="Proteomes" id="UP000030755">
    <property type="component" value="Unassembled WGS sequence"/>
</dbReference>
<dbReference type="GO" id="GO:0006400">
    <property type="term" value="P:tRNA modification"/>
    <property type="evidence" value="ECO:0007669"/>
    <property type="project" value="TreeGrafter"/>
</dbReference>
<dbReference type="HOGENOM" id="CLU_809308_0_0_1"/>
<reference evidence="5" key="2">
    <citation type="journal article" date="2018" name="Nat. Microbiol.">
        <title>Leveraging single-cell genomics to expand the fungal tree of life.</title>
        <authorList>
            <person name="Ahrendt S.R."/>
            <person name="Quandt C.A."/>
            <person name="Ciobanu D."/>
            <person name="Clum A."/>
            <person name="Salamov A."/>
            <person name="Andreopoulos B."/>
            <person name="Cheng J.F."/>
            <person name="Woyke T."/>
            <person name="Pelin A."/>
            <person name="Henrissat B."/>
            <person name="Reynolds N.K."/>
            <person name="Benny G.L."/>
            <person name="Smith M.E."/>
            <person name="James T.Y."/>
            <person name="Grigoriev I.V."/>
        </authorList>
    </citation>
    <scope>NUCLEOTIDE SEQUENCE [LARGE SCALE GENOMIC DNA]</scope>
    <source>
        <strain evidence="5">CSF55</strain>
    </source>
</reference>
<dbReference type="EMBL" id="ML004917">
    <property type="protein sequence ID" value="RKP21966.1"/>
    <property type="molecule type" value="Genomic_DNA"/>
</dbReference>
<dbReference type="OrthoDB" id="416777at2759"/>
<evidence type="ECO:0000313" key="2">
    <source>
        <dbReference type="EMBL" id="EPZ36647.1"/>
    </source>
</evidence>
<dbReference type="GO" id="GO:0016787">
    <property type="term" value="F:hydrolase activity"/>
    <property type="evidence" value="ECO:0007669"/>
    <property type="project" value="UniProtKB-KW"/>
</dbReference>
<organism evidence="2 4">
    <name type="scientific">Rozella allomycis (strain CSF55)</name>
    <dbReference type="NCBI Taxonomy" id="988480"/>
    <lineage>
        <taxon>Eukaryota</taxon>
        <taxon>Fungi</taxon>
        <taxon>Fungi incertae sedis</taxon>
        <taxon>Cryptomycota</taxon>
        <taxon>Cryptomycota incertae sedis</taxon>
        <taxon>Rozella</taxon>
    </lineage>
</organism>
<evidence type="ECO:0000313" key="3">
    <source>
        <dbReference type="EMBL" id="RKP21966.1"/>
    </source>
</evidence>
<evidence type="ECO:0000256" key="1">
    <source>
        <dbReference type="RuleBase" id="RU365002"/>
    </source>
</evidence>
<dbReference type="PANTHER" id="PTHR21314:SF1">
    <property type="entry name" value="QUEUOSINE SALVAGE PROTEIN"/>
    <property type="match status" value="1"/>
</dbReference>
<gene>
    <name evidence="2" type="ORF">O9G_005091</name>
    <name evidence="3" type="ORF">ROZALSC1DRAFT_26651</name>
</gene>
<proteinExistence type="inferred from homology"/>
<keyword evidence="1" id="KW-0378">Hydrolase</keyword>
<dbReference type="InterPro" id="IPR019438">
    <property type="entry name" value="Q_salvage"/>
</dbReference>
<dbReference type="PANTHER" id="PTHR21314">
    <property type="entry name" value="QUEUOSINE 5'-PHOSPHATE N-GLYCOSYLASE_HYDROLASE-RELATED"/>
    <property type="match status" value="1"/>
</dbReference>
<dbReference type="Proteomes" id="UP000281549">
    <property type="component" value="Unassembled WGS sequence"/>
</dbReference>
<name>A0A075B295_ROZAC</name>
<comment type="similarity">
    <text evidence="1">Belongs to the QNG1 protein family.</text>
</comment>
<keyword evidence="4" id="KW-1185">Reference proteome</keyword>
<protein>
    <recommendedName>
        <fullName evidence="1">Queuosine 5'-phosphate N-glycosylase/hydrolase</fullName>
        <ecNumber evidence="1">3.2.2.-</ecNumber>
    </recommendedName>
    <alternativeName>
        <fullName evidence="1">Queuosine-nucleotide N-glycosylase/hydrolase</fullName>
    </alternativeName>
</protein>
<sequence>MKSNALRCDVEISKMTVEKTDLTQTIVASCKEIIRETKLIEINEERMREFISSIDLDLAKDSSPTIDNIPFKFDNLEQKVTFVALKGYLSFGTSFDKLLKDAGRDNSSNIMEFGLYTMHITYHNIKNEILSNISLSDVSSLFNIPVSYEDKVMDGVYASKPGPLKPLAESIKLVLNDLGNWLSSQKYKSLGSFILQLAKSCGKNTNEFIRKLSIAQSHFFDVYQYDGKSVYFYKKAQHLAYLLAKNFPNEVLLNCENLSYFADLKHVAFFQSLGIINICDGFDTCNQQDQIILSRASLIATTDKLISMMSKSDFNNVSLYFYVQRLMAEQDLNYIEDKETLLF</sequence>
<dbReference type="EMBL" id="KE560505">
    <property type="protein sequence ID" value="EPZ36647.1"/>
    <property type="molecule type" value="Genomic_DNA"/>
</dbReference>
<dbReference type="EC" id="3.2.2.-" evidence="1"/>
<dbReference type="AlphaFoldDB" id="A0A075B295"/>
<comment type="catalytic activity">
    <reaction evidence="1">
        <text>queuosine 5'-phosphate + H2O = queuine + D-ribose 5-phosphate</text>
        <dbReference type="Rhea" id="RHEA:75387"/>
        <dbReference type="ChEBI" id="CHEBI:15377"/>
        <dbReference type="ChEBI" id="CHEBI:17433"/>
        <dbReference type="ChEBI" id="CHEBI:78346"/>
        <dbReference type="ChEBI" id="CHEBI:194371"/>
    </reaction>
    <physiologicalReaction direction="left-to-right" evidence="1">
        <dbReference type="Rhea" id="RHEA:75388"/>
    </physiologicalReaction>
</comment>
<comment type="function">
    <text evidence="1">Catalyzes the hydrolysis of queuosine 5'-phosphate, releasing the nucleobase queuine (q). Is required for salvage of queuine from exogenous queuosine (Q) that is imported and then converted to queuosine 5'-phosphate intracellularly.</text>
</comment>
<dbReference type="Pfam" id="PF10343">
    <property type="entry name" value="Q_salvage"/>
    <property type="match status" value="1"/>
</dbReference>
<evidence type="ECO:0000313" key="5">
    <source>
        <dbReference type="Proteomes" id="UP000281549"/>
    </source>
</evidence>
<evidence type="ECO:0000313" key="4">
    <source>
        <dbReference type="Proteomes" id="UP000030755"/>
    </source>
</evidence>
<reference evidence="3" key="3">
    <citation type="submission" date="2018-08" db="EMBL/GenBank/DDBJ databases">
        <title>Leveraging single-cell genomics to expand the Fungal Tree of Life.</title>
        <authorList>
            <consortium name="DOE Joint Genome Institute"/>
            <person name="Ahrendt S.R."/>
            <person name="Quandt C.A."/>
            <person name="Ciobanu D."/>
            <person name="Clum A."/>
            <person name="Salamov A."/>
            <person name="Andreopoulos B."/>
            <person name="Cheng J.-F."/>
            <person name="Woyke T."/>
            <person name="Pelin A."/>
            <person name="Henrissat B."/>
            <person name="Reynolds N."/>
            <person name="Benny G.L."/>
            <person name="Smith M.E."/>
            <person name="James T.Y."/>
            <person name="Grigoriev I.V."/>
        </authorList>
    </citation>
    <scope>NUCLEOTIDE SEQUENCE</scope>
    <source>
        <strain evidence="3">CSF55</strain>
    </source>
</reference>
<reference evidence="2 4" key="1">
    <citation type="journal article" date="2013" name="Curr. Biol.">
        <title>Shared signatures of parasitism and phylogenomics unite Cryptomycota and microsporidia.</title>
        <authorList>
            <person name="James T.Y."/>
            <person name="Pelin A."/>
            <person name="Bonen L."/>
            <person name="Ahrendt S."/>
            <person name="Sain D."/>
            <person name="Corradi N."/>
            <person name="Stajich J.E."/>
        </authorList>
    </citation>
    <scope>NUCLEOTIDE SEQUENCE [LARGE SCALE GENOMIC DNA]</scope>
    <source>
        <strain evidence="2 4">CSF55</strain>
        <strain evidence="2 4">CSF55</strain>
    </source>
</reference>
<accession>A0A075B295</accession>